<proteinExistence type="predicted"/>
<evidence type="ECO:0000313" key="1">
    <source>
        <dbReference type="EMBL" id="PNJ78697.1"/>
    </source>
</evidence>
<dbReference type="EMBL" id="NDHI03003369">
    <property type="protein sequence ID" value="PNJ78697.1"/>
    <property type="molecule type" value="Genomic_DNA"/>
</dbReference>
<organism evidence="1">
    <name type="scientific">Pongo abelii</name>
    <name type="common">Sumatran orangutan</name>
    <name type="synonym">Pongo pygmaeus abelii</name>
    <dbReference type="NCBI Taxonomy" id="9601"/>
    <lineage>
        <taxon>Eukaryota</taxon>
        <taxon>Metazoa</taxon>
        <taxon>Chordata</taxon>
        <taxon>Craniata</taxon>
        <taxon>Vertebrata</taxon>
        <taxon>Euteleostomi</taxon>
        <taxon>Mammalia</taxon>
        <taxon>Eutheria</taxon>
        <taxon>Euarchontoglires</taxon>
        <taxon>Primates</taxon>
        <taxon>Haplorrhini</taxon>
        <taxon>Catarrhini</taxon>
        <taxon>Hominidae</taxon>
        <taxon>Pongo</taxon>
    </lineage>
</organism>
<name>A0A2J8X9I8_PONAB</name>
<sequence>MSLILNILREMLEYFGVPVEQLEVTSAYLSSLWKKETGRNLRST</sequence>
<gene>
    <name evidence="1" type="ORF">CR201_G0003705</name>
</gene>
<dbReference type="AlphaFoldDB" id="A0A2J8X9I8"/>
<protein>
    <submittedName>
        <fullName evidence="1">MTFR2 isoform 3</fullName>
    </submittedName>
</protein>
<comment type="caution">
    <text evidence="1">The sequence shown here is derived from an EMBL/GenBank/DDBJ whole genome shotgun (WGS) entry which is preliminary data.</text>
</comment>
<accession>A0A2J8X9I8</accession>
<reference evidence="1" key="1">
    <citation type="submission" date="2017-12" db="EMBL/GenBank/DDBJ databases">
        <title>High-resolution comparative analysis of great ape genomes.</title>
        <authorList>
            <person name="Pollen A."/>
            <person name="Hastie A."/>
            <person name="Hormozdiari F."/>
            <person name="Dougherty M."/>
            <person name="Liu R."/>
            <person name="Chaisson M."/>
            <person name="Hoppe E."/>
            <person name="Hill C."/>
            <person name="Pang A."/>
            <person name="Hillier L."/>
            <person name="Baker C."/>
            <person name="Armstrong J."/>
            <person name="Shendure J."/>
            <person name="Paten B."/>
            <person name="Wilson R."/>
            <person name="Chao H."/>
            <person name="Schneider V."/>
            <person name="Ventura M."/>
            <person name="Kronenberg Z."/>
            <person name="Murali S."/>
            <person name="Gordon D."/>
            <person name="Cantsilieris S."/>
            <person name="Munson K."/>
            <person name="Nelson B."/>
            <person name="Raja A."/>
            <person name="Underwood J."/>
            <person name="Diekhans M."/>
            <person name="Fiddes I."/>
            <person name="Haussler D."/>
            <person name="Eichler E."/>
        </authorList>
    </citation>
    <scope>NUCLEOTIDE SEQUENCE [LARGE SCALE GENOMIC DNA]</scope>
    <source>
        <strain evidence="1">Susie</strain>
    </source>
</reference>